<sequence>MAKTTRIPNAHEIDSVSTNPHGQDRGDDAAVKTHGVNARHDQNGHENASVEPRTRNSTAGTARSPTHWHPFPCSGDHDDSAVDITISRWPPPPPIHASSRARSVPLTSPLLQFTHAKRGCERRVNAAHVRGHSHAKKGPSPPPSLPSPFQPQNLFPSPYRSSVARP</sequence>
<dbReference type="Proteomes" id="UP001207468">
    <property type="component" value="Unassembled WGS sequence"/>
</dbReference>
<organism evidence="1 2">
    <name type="scientific">Russula earlei</name>
    <dbReference type="NCBI Taxonomy" id="71964"/>
    <lineage>
        <taxon>Eukaryota</taxon>
        <taxon>Fungi</taxon>
        <taxon>Dikarya</taxon>
        <taxon>Basidiomycota</taxon>
        <taxon>Agaricomycotina</taxon>
        <taxon>Agaricomycetes</taxon>
        <taxon>Russulales</taxon>
        <taxon>Russulaceae</taxon>
        <taxon>Russula</taxon>
    </lineage>
</organism>
<dbReference type="EMBL" id="JAGFNK010000004">
    <property type="protein sequence ID" value="KAI9512934.1"/>
    <property type="molecule type" value="Genomic_DNA"/>
</dbReference>
<reference evidence="1" key="1">
    <citation type="submission" date="2021-03" db="EMBL/GenBank/DDBJ databases">
        <title>Evolutionary priming and transition to the ectomycorrhizal habit in an iconic lineage of mushroom-forming fungi: is preadaptation a requirement?</title>
        <authorList>
            <consortium name="DOE Joint Genome Institute"/>
            <person name="Looney B.P."/>
            <person name="Miyauchi S."/>
            <person name="Morin E."/>
            <person name="Drula E."/>
            <person name="Courty P.E."/>
            <person name="Chicoki N."/>
            <person name="Fauchery L."/>
            <person name="Kohler A."/>
            <person name="Kuo A."/>
            <person name="LaButti K."/>
            <person name="Pangilinan J."/>
            <person name="Lipzen A."/>
            <person name="Riley R."/>
            <person name="Andreopoulos W."/>
            <person name="He G."/>
            <person name="Johnson J."/>
            <person name="Barry K.W."/>
            <person name="Grigoriev I.V."/>
            <person name="Nagy L."/>
            <person name="Hibbett D."/>
            <person name="Henrissat B."/>
            <person name="Matheny P.B."/>
            <person name="Labbe J."/>
            <person name="Martin A.F."/>
        </authorList>
    </citation>
    <scope>NUCLEOTIDE SEQUENCE</scope>
    <source>
        <strain evidence="1">BPL698</strain>
    </source>
</reference>
<gene>
    <name evidence="1" type="ORF">F5148DRAFT_559128</name>
</gene>
<protein>
    <submittedName>
        <fullName evidence="1">Uncharacterized protein</fullName>
    </submittedName>
</protein>
<evidence type="ECO:0000313" key="2">
    <source>
        <dbReference type="Proteomes" id="UP001207468"/>
    </source>
</evidence>
<accession>A0ACC0UPB6</accession>
<comment type="caution">
    <text evidence="1">The sequence shown here is derived from an EMBL/GenBank/DDBJ whole genome shotgun (WGS) entry which is preliminary data.</text>
</comment>
<evidence type="ECO:0000313" key="1">
    <source>
        <dbReference type="EMBL" id="KAI9512934.1"/>
    </source>
</evidence>
<proteinExistence type="predicted"/>
<name>A0ACC0UPB6_9AGAM</name>
<keyword evidence="2" id="KW-1185">Reference proteome</keyword>